<feature type="signal peptide" evidence="9">
    <location>
        <begin position="1"/>
        <end position="20"/>
    </location>
</feature>
<dbReference type="GO" id="GO:0015341">
    <property type="term" value="F:zinc efflux antiporter activity"/>
    <property type="evidence" value="ECO:0007669"/>
    <property type="project" value="TreeGrafter"/>
</dbReference>
<keyword evidence="9" id="KW-0732">Signal</keyword>
<comment type="similarity">
    <text evidence="2">Belongs to the cation diffusion facilitator (CDF) transporter (TC 2.A.4) family.</text>
</comment>
<evidence type="ECO:0000256" key="2">
    <source>
        <dbReference type="ARBA" id="ARBA00008114"/>
    </source>
</evidence>
<evidence type="ECO:0000256" key="8">
    <source>
        <dbReference type="SAM" id="Phobius"/>
    </source>
</evidence>
<dbReference type="InterPro" id="IPR002524">
    <property type="entry name" value="Cation_efflux"/>
</dbReference>
<evidence type="ECO:0000259" key="11">
    <source>
        <dbReference type="Pfam" id="PF16916"/>
    </source>
</evidence>
<evidence type="ECO:0000256" key="3">
    <source>
        <dbReference type="ARBA" id="ARBA00022448"/>
    </source>
</evidence>
<dbReference type="Pfam" id="PF01545">
    <property type="entry name" value="Cation_efflux"/>
    <property type="match status" value="1"/>
</dbReference>
<reference evidence="12 13" key="1">
    <citation type="submission" date="2019-12" db="EMBL/GenBank/DDBJ databases">
        <authorList>
            <person name="Huq M.A."/>
        </authorList>
    </citation>
    <scope>NUCLEOTIDE SEQUENCE [LARGE SCALE GENOMIC DNA]</scope>
    <source>
        <strain evidence="12 13">MAH-20</strain>
    </source>
</reference>
<evidence type="ECO:0000256" key="9">
    <source>
        <dbReference type="SAM" id="SignalP"/>
    </source>
</evidence>
<dbReference type="Proteomes" id="UP000441389">
    <property type="component" value="Unassembled WGS sequence"/>
</dbReference>
<accession>A0A6I4J4F7</accession>
<name>A0A6I4J4F7_9SPHN</name>
<dbReference type="GO" id="GO:0006882">
    <property type="term" value="P:intracellular zinc ion homeostasis"/>
    <property type="evidence" value="ECO:0007669"/>
    <property type="project" value="TreeGrafter"/>
</dbReference>
<feature type="domain" description="Cation efflux protein transmembrane" evidence="10">
    <location>
        <begin position="1"/>
        <end position="189"/>
    </location>
</feature>
<keyword evidence="3" id="KW-0813">Transport</keyword>
<dbReference type="GO" id="GO:0015086">
    <property type="term" value="F:cadmium ion transmembrane transporter activity"/>
    <property type="evidence" value="ECO:0007669"/>
    <property type="project" value="TreeGrafter"/>
</dbReference>
<dbReference type="PANTHER" id="PTHR43840">
    <property type="entry name" value="MITOCHONDRIAL METAL TRANSPORTER 1-RELATED"/>
    <property type="match status" value="1"/>
</dbReference>
<gene>
    <name evidence="12" type="ORF">GON01_13665</name>
</gene>
<organism evidence="12 13">
    <name type="scientific">Sphingomonas horti</name>
    <dbReference type="NCBI Taxonomy" id="2682842"/>
    <lineage>
        <taxon>Bacteria</taxon>
        <taxon>Pseudomonadati</taxon>
        <taxon>Pseudomonadota</taxon>
        <taxon>Alphaproteobacteria</taxon>
        <taxon>Sphingomonadales</taxon>
        <taxon>Sphingomonadaceae</taxon>
        <taxon>Sphingomonas</taxon>
    </lineage>
</organism>
<dbReference type="InterPro" id="IPR027469">
    <property type="entry name" value="Cation_efflux_TMD_sf"/>
</dbReference>
<dbReference type="Gene3D" id="3.30.70.1350">
    <property type="entry name" value="Cation efflux protein, cytoplasmic domain"/>
    <property type="match status" value="1"/>
</dbReference>
<dbReference type="EMBL" id="WQMS01000016">
    <property type="protein sequence ID" value="MVO78978.1"/>
    <property type="molecule type" value="Genomic_DNA"/>
</dbReference>
<proteinExistence type="inferred from homology"/>
<keyword evidence="4" id="KW-1003">Cell membrane</keyword>
<keyword evidence="5 8" id="KW-0812">Transmembrane</keyword>
<feature type="transmembrane region" description="Helical" evidence="8">
    <location>
        <begin position="63"/>
        <end position="84"/>
    </location>
</feature>
<dbReference type="InterPro" id="IPR036837">
    <property type="entry name" value="Cation_efflux_CTD_sf"/>
</dbReference>
<feature type="chain" id="PRO_5026079601" evidence="9">
    <location>
        <begin position="21"/>
        <end position="289"/>
    </location>
</feature>
<dbReference type="SUPFAM" id="SSF161111">
    <property type="entry name" value="Cation efflux protein transmembrane domain-like"/>
    <property type="match status" value="1"/>
</dbReference>
<dbReference type="AlphaFoldDB" id="A0A6I4J4F7"/>
<evidence type="ECO:0000256" key="5">
    <source>
        <dbReference type="ARBA" id="ARBA00022692"/>
    </source>
</evidence>
<dbReference type="InterPro" id="IPR027470">
    <property type="entry name" value="Cation_efflux_CTD"/>
</dbReference>
<feature type="transmembrane region" description="Helical" evidence="8">
    <location>
        <begin position="96"/>
        <end position="116"/>
    </location>
</feature>
<sequence length="289" mass="31292">MALFLLGLKAWAAWTTGSVAMLGSLADTAFDVCASLITLYGVRLAAQPADYDHRFGHGKAEALAALVQVALIAVSAAAILWRAVDRLRSGGETQGAEFGIGVSAIAILSTFLLLAYQRRVIARTGSVAIHADNVHYQSDLLLNGSVIVALVLEQFAGLRGADPVFGIGIALWLAWGAWQASSQAIDQLMDREWPEERRRRFVELANAQAGFRGIHDLRTRTSGAHDFAQFHAWVDPQMTIAEAHDIVEAAEHALQSAFPGAEVLIHLDPEGQIDRAGQYDEDLRETPET</sequence>
<protein>
    <submittedName>
        <fullName evidence="12">Cation diffusion facilitator family transporter</fullName>
    </submittedName>
</protein>
<evidence type="ECO:0000256" key="6">
    <source>
        <dbReference type="ARBA" id="ARBA00022989"/>
    </source>
</evidence>
<feature type="domain" description="Cation efflux protein cytoplasmic" evidence="11">
    <location>
        <begin position="194"/>
        <end position="270"/>
    </location>
</feature>
<evidence type="ECO:0000256" key="7">
    <source>
        <dbReference type="ARBA" id="ARBA00023136"/>
    </source>
</evidence>
<dbReference type="Gene3D" id="1.20.1510.10">
    <property type="entry name" value="Cation efflux protein transmembrane domain"/>
    <property type="match status" value="1"/>
</dbReference>
<keyword evidence="13" id="KW-1185">Reference proteome</keyword>
<dbReference type="InterPro" id="IPR050291">
    <property type="entry name" value="CDF_Transporter"/>
</dbReference>
<evidence type="ECO:0000256" key="4">
    <source>
        <dbReference type="ARBA" id="ARBA00022475"/>
    </source>
</evidence>
<evidence type="ECO:0000259" key="10">
    <source>
        <dbReference type="Pfam" id="PF01545"/>
    </source>
</evidence>
<feature type="transmembrane region" description="Helical" evidence="8">
    <location>
        <begin position="22"/>
        <end position="42"/>
    </location>
</feature>
<keyword evidence="7 8" id="KW-0472">Membrane</keyword>
<keyword evidence="6 8" id="KW-1133">Transmembrane helix</keyword>
<dbReference type="InterPro" id="IPR058533">
    <property type="entry name" value="Cation_efflux_TM"/>
</dbReference>
<dbReference type="NCBIfam" id="TIGR01297">
    <property type="entry name" value="CDF"/>
    <property type="match status" value="1"/>
</dbReference>
<dbReference type="Pfam" id="PF16916">
    <property type="entry name" value="ZT_dimer"/>
    <property type="match status" value="1"/>
</dbReference>
<dbReference type="GO" id="GO:0015093">
    <property type="term" value="F:ferrous iron transmembrane transporter activity"/>
    <property type="evidence" value="ECO:0007669"/>
    <property type="project" value="TreeGrafter"/>
</dbReference>
<dbReference type="SUPFAM" id="SSF160240">
    <property type="entry name" value="Cation efflux protein cytoplasmic domain-like"/>
    <property type="match status" value="1"/>
</dbReference>
<comment type="caution">
    <text evidence="12">The sequence shown here is derived from an EMBL/GenBank/DDBJ whole genome shotgun (WGS) entry which is preliminary data.</text>
</comment>
<dbReference type="PANTHER" id="PTHR43840:SF41">
    <property type="entry name" value="CATION-EFFLUX PUMP FIEF"/>
    <property type="match status" value="1"/>
</dbReference>
<evidence type="ECO:0000313" key="13">
    <source>
        <dbReference type="Proteomes" id="UP000441389"/>
    </source>
</evidence>
<evidence type="ECO:0000313" key="12">
    <source>
        <dbReference type="EMBL" id="MVO78978.1"/>
    </source>
</evidence>
<comment type="subcellular location">
    <subcellularLocation>
        <location evidence="1">Membrane</location>
        <topology evidence="1">Multi-pass membrane protein</topology>
    </subcellularLocation>
</comment>
<evidence type="ECO:0000256" key="1">
    <source>
        <dbReference type="ARBA" id="ARBA00004141"/>
    </source>
</evidence>
<dbReference type="GO" id="GO:0005886">
    <property type="term" value="C:plasma membrane"/>
    <property type="evidence" value="ECO:0007669"/>
    <property type="project" value="TreeGrafter"/>
</dbReference>